<dbReference type="InterPro" id="IPR008136">
    <property type="entry name" value="CinA_C"/>
</dbReference>
<dbReference type="Pfam" id="PF00994">
    <property type="entry name" value="MoCF_biosynth"/>
    <property type="match status" value="1"/>
</dbReference>
<comment type="similarity">
    <text evidence="1">Belongs to the CinA family.</text>
</comment>
<dbReference type="PIRSF" id="PIRSF006728">
    <property type="entry name" value="CinA"/>
    <property type="match status" value="1"/>
</dbReference>
<gene>
    <name evidence="1 3" type="primary">cinA</name>
    <name evidence="3" type="ORF">AN619_15660</name>
</gene>
<dbReference type="Gene3D" id="3.30.70.2860">
    <property type="match status" value="1"/>
</dbReference>
<dbReference type="InterPro" id="IPR041424">
    <property type="entry name" value="CinA_KH"/>
</dbReference>
<dbReference type="InterPro" id="IPR036653">
    <property type="entry name" value="CinA-like_C"/>
</dbReference>
<evidence type="ECO:0000259" key="2">
    <source>
        <dbReference type="SMART" id="SM00852"/>
    </source>
</evidence>
<dbReference type="SUPFAM" id="SSF142433">
    <property type="entry name" value="CinA-like"/>
    <property type="match status" value="1"/>
</dbReference>
<dbReference type="Pfam" id="PF18146">
    <property type="entry name" value="CinA_KH"/>
    <property type="match status" value="1"/>
</dbReference>
<dbReference type="HAMAP" id="MF_00226_B">
    <property type="entry name" value="CinA_B"/>
    <property type="match status" value="1"/>
</dbReference>
<dbReference type="NCBIfam" id="NF001813">
    <property type="entry name" value="PRK00549.1"/>
    <property type="match status" value="1"/>
</dbReference>
<dbReference type="InterPro" id="IPR050101">
    <property type="entry name" value="CinA"/>
</dbReference>
<organism evidence="3 4">
    <name type="scientific">Thermotalea metallivorans</name>
    <dbReference type="NCBI Taxonomy" id="520762"/>
    <lineage>
        <taxon>Bacteria</taxon>
        <taxon>Bacillati</taxon>
        <taxon>Bacillota</taxon>
        <taxon>Clostridia</taxon>
        <taxon>Peptostreptococcales</taxon>
        <taxon>Thermotaleaceae</taxon>
        <taxon>Thermotalea</taxon>
    </lineage>
</organism>
<dbReference type="Proteomes" id="UP000070456">
    <property type="component" value="Unassembled WGS sequence"/>
</dbReference>
<dbReference type="SMART" id="SM00852">
    <property type="entry name" value="MoCF_biosynth"/>
    <property type="match status" value="1"/>
</dbReference>
<keyword evidence="4" id="KW-1185">Reference proteome</keyword>
<dbReference type="InterPro" id="IPR008135">
    <property type="entry name" value="Competence-induced_CinA"/>
</dbReference>
<dbReference type="NCBIfam" id="TIGR00177">
    <property type="entry name" value="molyb_syn"/>
    <property type="match status" value="1"/>
</dbReference>
<reference evidence="3 4" key="1">
    <citation type="submission" date="2015-12" db="EMBL/GenBank/DDBJ databases">
        <title>Draft genome sequence of the thermoanaerobe Thermotalea metallivorans, an isolate from the runoff channel of the Great Artesian Basin, Australia.</title>
        <authorList>
            <person name="Patel B.K."/>
        </authorList>
    </citation>
    <scope>NUCLEOTIDE SEQUENCE [LARGE SCALE GENOMIC DNA]</scope>
    <source>
        <strain evidence="3 4">B2-1</strain>
    </source>
</reference>
<dbReference type="Pfam" id="PF02464">
    <property type="entry name" value="CinA"/>
    <property type="match status" value="1"/>
</dbReference>
<dbReference type="Gene3D" id="3.90.950.20">
    <property type="entry name" value="CinA-like"/>
    <property type="match status" value="1"/>
</dbReference>
<dbReference type="EMBL" id="LOEE01000031">
    <property type="protein sequence ID" value="KXG75812.1"/>
    <property type="molecule type" value="Genomic_DNA"/>
</dbReference>
<dbReference type="Gene3D" id="3.40.980.10">
    <property type="entry name" value="MoaB/Mog-like domain"/>
    <property type="match status" value="1"/>
</dbReference>
<dbReference type="AlphaFoldDB" id="A0A140L5I7"/>
<protein>
    <recommendedName>
        <fullName evidence="1">Putative competence-damage inducible protein</fullName>
    </recommendedName>
</protein>
<accession>A0A140L5I7</accession>
<dbReference type="NCBIfam" id="TIGR00199">
    <property type="entry name" value="PncC_domain"/>
    <property type="match status" value="1"/>
</dbReference>
<dbReference type="OrthoDB" id="9801454at2"/>
<sequence>MNASIISIGTELLFGQITNTNTVFLSQKLNEIGINVYYHFTVGDNPKRLKETLLYAMEKSDLLITTGGLGPTQDDLTKETIARVFDRKMELHEPSYQKLYSFFSKLHRPMTENNVKQAYFPERAIILPNDDGTAPGFIVEEGEKVVISFPGPPKEMTNMFTNYALPYLLKKSNQVIHSKILRFFGIGESSLETELLDLITSQTNPTIAPYAKEGEVTIRITARAKNVEEAEGLIKPIVEEITSRLGEYIYSAHNEELVDVVGKKLMENGITVSLAESCTGGLICAKLTSVAGISQCLDRGIVTYSNEAKIHELGVQPETLKKYGAVSEETAREMVLGLKHKTGSALCLSVTGIAGPGGGTKEKPVGLIYMAAVYKDQIVCKKLHLFGDRERIRNHAVLHAMNLIRKLIGA</sequence>
<dbReference type="SUPFAM" id="SSF53218">
    <property type="entry name" value="Molybdenum cofactor biosynthesis proteins"/>
    <property type="match status" value="1"/>
</dbReference>
<proteinExistence type="inferred from homology"/>
<dbReference type="PATRIC" id="fig|520762.4.peg.1735"/>
<evidence type="ECO:0000256" key="1">
    <source>
        <dbReference type="HAMAP-Rule" id="MF_00226"/>
    </source>
</evidence>
<evidence type="ECO:0000313" key="3">
    <source>
        <dbReference type="EMBL" id="KXG75812.1"/>
    </source>
</evidence>
<comment type="caution">
    <text evidence="3">The sequence shown here is derived from an EMBL/GenBank/DDBJ whole genome shotgun (WGS) entry which is preliminary data.</text>
</comment>
<dbReference type="InterPro" id="IPR036425">
    <property type="entry name" value="MoaB/Mog-like_dom_sf"/>
</dbReference>
<dbReference type="NCBIfam" id="TIGR00200">
    <property type="entry name" value="cinA_nterm"/>
    <property type="match status" value="1"/>
</dbReference>
<dbReference type="PANTHER" id="PTHR13939">
    <property type="entry name" value="NICOTINAMIDE-NUCLEOTIDE AMIDOHYDROLASE PNCC"/>
    <property type="match status" value="1"/>
</dbReference>
<dbReference type="PANTHER" id="PTHR13939:SF0">
    <property type="entry name" value="NMN AMIDOHYDROLASE-LIKE PROTEIN YFAY"/>
    <property type="match status" value="1"/>
</dbReference>
<dbReference type="CDD" id="cd00885">
    <property type="entry name" value="cinA"/>
    <property type="match status" value="1"/>
</dbReference>
<dbReference type="STRING" id="520762.AN619_15660"/>
<feature type="domain" description="MoaB/Mog" evidence="2">
    <location>
        <begin position="4"/>
        <end position="171"/>
    </location>
</feature>
<dbReference type="RefSeq" id="WP_068556160.1">
    <property type="nucleotide sequence ID" value="NZ_LOEE01000031.1"/>
</dbReference>
<dbReference type="InterPro" id="IPR001453">
    <property type="entry name" value="MoaB/Mog_dom"/>
</dbReference>
<evidence type="ECO:0000313" key="4">
    <source>
        <dbReference type="Proteomes" id="UP000070456"/>
    </source>
</evidence>
<name>A0A140L5I7_9FIRM</name>